<dbReference type="GO" id="GO:0003700">
    <property type="term" value="F:DNA-binding transcription factor activity"/>
    <property type="evidence" value="ECO:0007669"/>
    <property type="project" value="TreeGrafter"/>
</dbReference>
<dbReference type="InterPro" id="IPR050707">
    <property type="entry name" value="HTH_MetabolicPath_Reg"/>
</dbReference>
<keyword evidence="1" id="KW-0805">Transcription regulation</keyword>
<proteinExistence type="predicted"/>
<dbReference type="Gene3D" id="1.10.10.10">
    <property type="entry name" value="Winged helix-like DNA-binding domain superfamily/Winged helix DNA-binding domain"/>
    <property type="match status" value="1"/>
</dbReference>
<dbReference type="EMBL" id="MDHN01000013">
    <property type="protein sequence ID" value="OFC71608.1"/>
    <property type="molecule type" value="Genomic_DNA"/>
</dbReference>
<dbReference type="GO" id="GO:0003677">
    <property type="term" value="F:DNA binding"/>
    <property type="evidence" value="ECO:0007669"/>
    <property type="project" value="InterPro"/>
</dbReference>
<dbReference type="InterPro" id="IPR036388">
    <property type="entry name" value="WH-like_DNA-bd_sf"/>
</dbReference>
<dbReference type="InterPro" id="IPR005471">
    <property type="entry name" value="Tscrpt_reg_IclR_N"/>
</dbReference>
<dbReference type="STRING" id="1656094.BFC18_07715"/>
<dbReference type="AlphaFoldDB" id="A0A1E7ZDL0"/>
<evidence type="ECO:0000259" key="3">
    <source>
        <dbReference type="PROSITE" id="PS51077"/>
    </source>
</evidence>
<dbReference type="InterPro" id="IPR029016">
    <property type="entry name" value="GAF-like_dom_sf"/>
</dbReference>
<dbReference type="PANTHER" id="PTHR30136">
    <property type="entry name" value="HELIX-TURN-HELIX TRANSCRIPTIONAL REGULATOR, ICLR FAMILY"/>
    <property type="match status" value="1"/>
</dbReference>
<dbReference type="Pfam" id="PF09339">
    <property type="entry name" value="HTH_IclR"/>
    <property type="match status" value="1"/>
</dbReference>
<dbReference type="PROSITE" id="PS51077">
    <property type="entry name" value="HTH_ICLR"/>
    <property type="match status" value="1"/>
</dbReference>
<accession>A0A1E7ZDL0</accession>
<dbReference type="Gene3D" id="3.30.450.40">
    <property type="match status" value="1"/>
</dbReference>
<name>A0A1E7ZDL0_9ALTE</name>
<dbReference type="SUPFAM" id="SSF55781">
    <property type="entry name" value="GAF domain-like"/>
    <property type="match status" value="1"/>
</dbReference>
<dbReference type="PANTHER" id="PTHR30136:SF35">
    <property type="entry name" value="HTH-TYPE TRANSCRIPTIONAL REGULATOR RV1719"/>
    <property type="match status" value="1"/>
</dbReference>
<evidence type="ECO:0000313" key="5">
    <source>
        <dbReference type="Proteomes" id="UP000175691"/>
    </source>
</evidence>
<dbReference type="RefSeq" id="WP_070124502.1">
    <property type="nucleotide sequence ID" value="NZ_MDHN01000013.1"/>
</dbReference>
<dbReference type="OrthoDB" id="9807558at2"/>
<keyword evidence="5" id="KW-1185">Reference proteome</keyword>
<evidence type="ECO:0000313" key="4">
    <source>
        <dbReference type="EMBL" id="OFC71608.1"/>
    </source>
</evidence>
<sequence>MERYIIPSVYQAIQLYRVLARAERGMSSLELEETLKLPRSSVFRLLKTLLNQSLINKRGTRYYIDNGMHALGGISPTIQLYQSELAAPLAELVEHTAHVAMLCIPASDCVLVQDVVCMDSTSMSLIRPGYRLSLLESAPGHIMLAYHSRYREMSDKNITANSLDTFQVSKISAQTCTRGYAVSAGLSDQQAFISVPVLSKSGELLAMLCLLITNTNIKTDTSELSHWSTQLKLVASLPAREYLTDKKEAG</sequence>
<evidence type="ECO:0000256" key="1">
    <source>
        <dbReference type="ARBA" id="ARBA00023015"/>
    </source>
</evidence>
<protein>
    <recommendedName>
        <fullName evidence="3">HTH iclR-type domain-containing protein</fullName>
    </recommendedName>
</protein>
<evidence type="ECO:0000256" key="2">
    <source>
        <dbReference type="ARBA" id="ARBA00023163"/>
    </source>
</evidence>
<dbReference type="SUPFAM" id="SSF46785">
    <property type="entry name" value="Winged helix' DNA-binding domain"/>
    <property type="match status" value="1"/>
</dbReference>
<feature type="domain" description="HTH iclR-type" evidence="3">
    <location>
        <begin position="6"/>
        <end position="73"/>
    </location>
</feature>
<reference evidence="4 5" key="1">
    <citation type="submission" date="2016-08" db="EMBL/GenBank/DDBJ databases">
        <authorList>
            <person name="Seilhamer J.J."/>
        </authorList>
    </citation>
    <scope>NUCLEOTIDE SEQUENCE [LARGE SCALE GENOMIC DNA]</scope>
    <source>
        <strain evidence="4 5">KCTC 42603</strain>
    </source>
</reference>
<comment type="caution">
    <text evidence="4">The sequence shown here is derived from an EMBL/GenBank/DDBJ whole genome shotgun (WGS) entry which is preliminary data.</text>
</comment>
<organism evidence="4 5">
    <name type="scientific">Alteromonas confluentis</name>
    <dbReference type="NCBI Taxonomy" id="1656094"/>
    <lineage>
        <taxon>Bacteria</taxon>
        <taxon>Pseudomonadati</taxon>
        <taxon>Pseudomonadota</taxon>
        <taxon>Gammaproteobacteria</taxon>
        <taxon>Alteromonadales</taxon>
        <taxon>Alteromonadaceae</taxon>
        <taxon>Alteromonas/Salinimonas group</taxon>
        <taxon>Alteromonas</taxon>
    </lineage>
</organism>
<gene>
    <name evidence="4" type="ORF">BFC18_07715</name>
</gene>
<dbReference type="GO" id="GO:0045892">
    <property type="term" value="P:negative regulation of DNA-templated transcription"/>
    <property type="evidence" value="ECO:0007669"/>
    <property type="project" value="TreeGrafter"/>
</dbReference>
<keyword evidence="2" id="KW-0804">Transcription</keyword>
<dbReference type="Proteomes" id="UP000175691">
    <property type="component" value="Unassembled WGS sequence"/>
</dbReference>
<dbReference type="InterPro" id="IPR036390">
    <property type="entry name" value="WH_DNA-bd_sf"/>
</dbReference>